<accession>E8X0V5</accession>
<name>E8X0V5_GRATM</name>
<reference evidence="2" key="1">
    <citation type="submission" date="2011-01" db="EMBL/GenBank/DDBJ databases">
        <title>Complete sequence of chromosome of Acidobacterium sp. MP5ACTX9.</title>
        <authorList>
            <consortium name="US DOE Joint Genome Institute"/>
            <person name="Lucas S."/>
            <person name="Copeland A."/>
            <person name="Lapidus A."/>
            <person name="Cheng J.-F."/>
            <person name="Goodwin L."/>
            <person name="Pitluck S."/>
            <person name="Teshima H."/>
            <person name="Detter J.C."/>
            <person name="Han C."/>
            <person name="Tapia R."/>
            <person name="Land M."/>
            <person name="Hauser L."/>
            <person name="Kyrpides N."/>
            <person name="Ivanova N."/>
            <person name="Ovchinnikova G."/>
            <person name="Pagani I."/>
            <person name="Rawat S.R."/>
            <person name="Mannisto M."/>
            <person name="Haggblom M.M."/>
            <person name="Woyke T."/>
        </authorList>
    </citation>
    <scope>NUCLEOTIDE SEQUENCE [LARGE SCALE GENOMIC DNA]</scope>
    <source>
        <strain evidence="2">MP5ACTX9</strain>
    </source>
</reference>
<sequence>MIRPATKLATSLFVAFHLCVMTLFALPMSGNWVERIRVYVSPYMLAIGMNETWNTFAPNPKSAEQFMKAVVVTLRGKTEVYQFPRMEDLSYADRYRMERFRKFEESVVCGDCNGLWPDVGRYVARRSGTPMDPPDRVVLVKFESAIDPNHGLLGEDEHAVPTVLGELSVQPEDLQ</sequence>
<dbReference type="eggNOG" id="ENOG5033K8Z">
    <property type="taxonomic scope" value="Bacteria"/>
</dbReference>
<organism evidence="2">
    <name type="scientific">Granulicella tundricola (strain ATCC BAA-1859 / DSM 23138 / MP5ACTX9)</name>
    <dbReference type="NCBI Taxonomy" id="1198114"/>
    <lineage>
        <taxon>Bacteria</taxon>
        <taxon>Pseudomonadati</taxon>
        <taxon>Acidobacteriota</taxon>
        <taxon>Terriglobia</taxon>
        <taxon>Terriglobales</taxon>
        <taxon>Acidobacteriaceae</taxon>
        <taxon>Granulicella</taxon>
    </lineage>
</organism>
<evidence type="ECO:0000313" key="2">
    <source>
        <dbReference type="Proteomes" id="UP000000343"/>
    </source>
</evidence>
<dbReference type="KEGG" id="acm:AciX9_3123"/>
<protein>
    <submittedName>
        <fullName evidence="1">Uncharacterized protein</fullName>
    </submittedName>
</protein>
<evidence type="ECO:0000313" key="1">
    <source>
        <dbReference type="EMBL" id="ADW70139.1"/>
    </source>
</evidence>
<dbReference type="PaxDb" id="1198114-AciX9_3123"/>
<dbReference type="OrthoDB" id="268656at2"/>
<dbReference type="HOGENOM" id="CLU_1530447_0_0_0"/>
<gene>
    <name evidence="1" type="ordered locus">AciX9_3123</name>
</gene>
<proteinExistence type="predicted"/>
<dbReference type="EMBL" id="CP002480">
    <property type="protein sequence ID" value="ADW70139.1"/>
    <property type="molecule type" value="Genomic_DNA"/>
</dbReference>
<dbReference type="AlphaFoldDB" id="E8X0V5"/>
<dbReference type="Proteomes" id="UP000000343">
    <property type="component" value="Chromosome"/>
</dbReference>
<keyword evidence="2" id="KW-1185">Reference proteome</keyword>